<sequence>MFRKPLLLFIGVPVAESLLLFRDGLTDDGINPLTELGTRESWVLPLPRPALVGAPPPPPRDMVREKSLLRPEASPFRSGGLLIATSIRLSPTSMLSVCSNACEADTSLVYSTYANPLDLPLRCTTRRTSLNSPYLPNISRKSDSLVSNGKFFTNSLFFSRTPTANLRPGLRAAFSGLHSEMNNGRLFILIRSMARAAWASLFLLNTTNAKPLLSPLKFLTSRTSSMTPADAKVSRIVSSPIAKSMFERNTVRSSLLGSCSATTPRSLSSSSSDFFVSPILVWPVVVSIG</sequence>
<keyword evidence="1" id="KW-0732">Signal</keyword>
<feature type="signal peptide" evidence="1">
    <location>
        <begin position="1"/>
        <end position="17"/>
    </location>
</feature>
<organism evidence="2">
    <name type="scientific">Cacopsylla melanoneura</name>
    <dbReference type="NCBI Taxonomy" id="428564"/>
    <lineage>
        <taxon>Eukaryota</taxon>
        <taxon>Metazoa</taxon>
        <taxon>Ecdysozoa</taxon>
        <taxon>Arthropoda</taxon>
        <taxon>Hexapoda</taxon>
        <taxon>Insecta</taxon>
        <taxon>Pterygota</taxon>
        <taxon>Neoptera</taxon>
        <taxon>Paraneoptera</taxon>
        <taxon>Hemiptera</taxon>
        <taxon>Sternorrhyncha</taxon>
        <taxon>Psylloidea</taxon>
        <taxon>Psyllidae</taxon>
        <taxon>Psyllinae</taxon>
        <taxon>Cacopsylla</taxon>
    </lineage>
</organism>
<name>A0A8D8RTX1_9HEMI</name>
<evidence type="ECO:0000313" key="2">
    <source>
        <dbReference type="EMBL" id="CAG6657564.1"/>
    </source>
</evidence>
<proteinExistence type="predicted"/>
<dbReference type="EMBL" id="HBUF01188871">
    <property type="protein sequence ID" value="CAG6657564.1"/>
    <property type="molecule type" value="Transcribed_RNA"/>
</dbReference>
<dbReference type="EMBL" id="HBUF01188869">
    <property type="protein sequence ID" value="CAG6657560.1"/>
    <property type="molecule type" value="Transcribed_RNA"/>
</dbReference>
<evidence type="ECO:0000256" key="1">
    <source>
        <dbReference type="SAM" id="SignalP"/>
    </source>
</evidence>
<dbReference type="EMBL" id="HBUF01188870">
    <property type="protein sequence ID" value="CAG6657562.1"/>
    <property type="molecule type" value="Transcribed_RNA"/>
</dbReference>
<accession>A0A8D8RTX1</accession>
<feature type="chain" id="PRO_5036261894" description="Secreted protein" evidence="1">
    <location>
        <begin position="18"/>
        <end position="289"/>
    </location>
</feature>
<protein>
    <recommendedName>
        <fullName evidence="3">Secreted protein</fullName>
    </recommendedName>
</protein>
<evidence type="ECO:0008006" key="3">
    <source>
        <dbReference type="Google" id="ProtNLM"/>
    </source>
</evidence>
<dbReference type="AlphaFoldDB" id="A0A8D8RTX1"/>
<reference evidence="2" key="1">
    <citation type="submission" date="2021-05" db="EMBL/GenBank/DDBJ databases">
        <authorList>
            <person name="Alioto T."/>
            <person name="Alioto T."/>
            <person name="Gomez Garrido J."/>
        </authorList>
    </citation>
    <scope>NUCLEOTIDE SEQUENCE</scope>
</reference>